<dbReference type="InterPro" id="IPR014057">
    <property type="entry name" value="HI1420"/>
</dbReference>
<gene>
    <name evidence="1" type="ORF">EV692_0538</name>
</gene>
<dbReference type="InterPro" id="IPR010982">
    <property type="entry name" value="Lambda_DNA-bd_dom_sf"/>
</dbReference>
<accession>A0A4R1KXX5</accession>
<name>A0A4R1KXX5_9PAST</name>
<dbReference type="NCBIfam" id="TIGR02684">
    <property type="entry name" value="dnstrm_HI1420"/>
    <property type="match status" value="1"/>
</dbReference>
<dbReference type="GO" id="GO:0003677">
    <property type="term" value="F:DNA binding"/>
    <property type="evidence" value="ECO:0007669"/>
    <property type="project" value="InterPro"/>
</dbReference>
<dbReference type="RefSeq" id="WP_207905216.1">
    <property type="nucleotide sequence ID" value="NZ_CP170642.1"/>
</dbReference>
<reference evidence="1 2" key="1">
    <citation type="submission" date="2019-03" db="EMBL/GenBank/DDBJ databases">
        <title>Genomic Encyclopedia of Type Strains, Phase IV (KMG-IV): sequencing the most valuable type-strain genomes for metagenomic binning, comparative biology and taxonomic classification.</title>
        <authorList>
            <person name="Goeker M."/>
        </authorList>
    </citation>
    <scope>NUCLEOTIDE SEQUENCE [LARGE SCALE GENOMIC DNA]</scope>
    <source>
        <strain evidence="1 2">DSM 10053</strain>
    </source>
</reference>
<organism evidence="1 2">
    <name type="scientific">Lonepinella koalarum</name>
    <dbReference type="NCBI Taxonomy" id="53417"/>
    <lineage>
        <taxon>Bacteria</taxon>
        <taxon>Pseudomonadati</taxon>
        <taxon>Pseudomonadota</taxon>
        <taxon>Gammaproteobacteria</taxon>
        <taxon>Pasteurellales</taxon>
        <taxon>Pasteurellaceae</taxon>
        <taxon>Lonepinella</taxon>
    </lineage>
</organism>
<evidence type="ECO:0000313" key="1">
    <source>
        <dbReference type="EMBL" id="TCK70278.1"/>
    </source>
</evidence>
<protein>
    <submittedName>
        <fullName evidence="1">Putative addiction module antidote protein</fullName>
    </submittedName>
</protein>
<evidence type="ECO:0000313" key="2">
    <source>
        <dbReference type="Proteomes" id="UP000295496"/>
    </source>
</evidence>
<comment type="caution">
    <text evidence="1">The sequence shown here is derived from an EMBL/GenBank/DDBJ whole genome shotgun (WGS) entry which is preliminary data.</text>
</comment>
<dbReference type="Pfam" id="PF21716">
    <property type="entry name" value="dnstrm_HI1420"/>
    <property type="match status" value="1"/>
</dbReference>
<dbReference type="AlphaFoldDB" id="A0A4R1KXX5"/>
<keyword evidence="2" id="KW-1185">Reference proteome</keyword>
<proteinExistence type="predicted"/>
<sequence>MENNTDISPEMVEKYGITDFDTAEYLENDELIALYLAETLRTGTPEEFIQALNTVARAKGMNELAQKSGIGRESLYQTLSSSKPRFETVLKILNGLNIELVPRIKTA</sequence>
<dbReference type="Proteomes" id="UP000295496">
    <property type="component" value="Unassembled WGS sequence"/>
</dbReference>
<dbReference type="PANTHER" id="PTHR40275:SF1">
    <property type="entry name" value="SSL7038 PROTEIN"/>
    <property type="match status" value="1"/>
</dbReference>
<dbReference type="SUPFAM" id="SSF47413">
    <property type="entry name" value="lambda repressor-like DNA-binding domains"/>
    <property type="match status" value="1"/>
</dbReference>
<dbReference type="Gene3D" id="1.10.260.40">
    <property type="entry name" value="lambda repressor-like DNA-binding domains"/>
    <property type="match status" value="1"/>
</dbReference>
<dbReference type="EMBL" id="SMGJ01000002">
    <property type="protein sequence ID" value="TCK70278.1"/>
    <property type="molecule type" value="Genomic_DNA"/>
</dbReference>
<dbReference type="PANTHER" id="PTHR40275">
    <property type="entry name" value="SSL7038 PROTEIN"/>
    <property type="match status" value="1"/>
</dbReference>